<dbReference type="OMA" id="LTSHCRW"/>
<name>A0A0K9PQ29_ZOSMR</name>
<keyword evidence="12" id="KW-0234">DNA repair</keyword>
<dbReference type="PROSITE" id="PS51192">
    <property type="entry name" value="HELICASE_ATP_BIND_1"/>
    <property type="match status" value="1"/>
</dbReference>
<evidence type="ECO:0000256" key="2">
    <source>
        <dbReference type="ARBA" id="ARBA00008438"/>
    </source>
</evidence>
<dbReference type="SMART" id="SM00490">
    <property type="entry name" value="HELICc"/>
    <property type="match status" value="1"/>
</dbReference>
<dbReference type="AlphaFoldDB" id="A0A0K9PQ29"/>
<dbReference type="CDD" id="cd18793">
    <property type="entry name" value="SF2_C_SNF"/>
    <property type="match status" value="1"/>
</dbReference>
<feature type="domain" description="Helicase ATP-binding" evidence="16">
    <location>
        <begin position="566"/>
        <end position="755"/>
    </location>
</feature>
<dbReference type="CDD" id="cd16449">
    <property type="entry name" value="RING-HC"/>
    <property type="match status" value="1"/>
</dbReference>
<dbReference type="SMART" id="SM00910">
    <property type="entry name" value="HIRAN"/>
    <property type="match status" value="1"/>
</dbReference>
<evidence type="ECO:0000313" key="18">
    <source>
        <dbReference type="EMBL" id="KMZ70345.1"/>
    </source>
</evidence>
<dbReference type="InterPro" id="IPR001841">
    <property type="entry name" value="Znf_RING"/>
</dbReference>
<keyword evidence="4" id="KW-0547">Nucleotide-binding</keyword>
<dbReference type="GO" id="GO:0005524">
    <property type="term" value="F:ATP binding"/>
    <property type="evidence" value="ECO:0007669"/>
    <property type="project" value="UniProtKB-KW"/>
</dbReference>
<proteinExistence type="inferred from homology"/>
<comment type="subcellular location">
    <subcellularLocation>
        <location evidence="1">Nucleus</location>
    </subcellularLocation>
</comment>
<keyword evidence="10" id="KW-0067">ATP-binding</keyword>
<evidence type="ECO:0000259" key="17">
    <source>
        <dbReference type="PROSITE" id="PS51194"/>
    </source>
</evidence>
<dbReference type="Pfam" id="PF00176">
    <property type="entry name" value="SNF2-rel_dom"/>
    <property type="match status" value="1"/>
</dbReference>
<evidence type="ECO:0000256" key="4">
    <source>
        <dbReference type="ARBA" id="ARBA00022741"/>
    </source>
</evidence>
<evidence type="ECO:0000313" key="19">
    <source>
        <dbReference type="Proteomes" id="UP000036987"/>
    </source>
</evidence>
<evidence type="ECO:0000256" key="13">
    <source>
        <dbReference type="ARBA" id="ARBA00023242"/>
    </source>
</evidence>
<dbReference type="InterPro" id="IPR013083">
    <property type="entry name" value="Znf_RING/FYVE/PHD"/>
</dbReference>
<keyword evidence="7" id="KW-0378">Hydrolase</keyword>
<accession>A0A0K9PQ29</accession>
<dbReference type="Proteomes" id="UP000036987">
    <property type="component" value="Unassembled WGS sequence"/>
</dbReference>
<evidence type="ECO:0000256" key="10">
    <source>
        <dbReference type="ARBA" id="ARBA00022840"/>
    </source>
</evidence>
<reference evidence="19" key="1">
    <citation type="journal article" date="2016" name="Nature">
        <title>The genome of the seagrass Zostera marina reveals angiosperm adaptation to the sea.</title>
        <authorList>
            <person name="Olsen J.L."/>
            <person name="Rouze P."/>
            <person name="Verhelst B."/>
            <person name="Lin Y.-C."/>
            <person name="Bayer T."/>
            <person name="Collen J."/>
            <person name="Dattolo E."/>
            <person name="De Paoli E."/>
            <person name="Dittami S."/>
            <person name="Maumus F."/>
            <person name="Michel G."/>
            <person name="Kersting A."/>
            <person name="Lauritano C."/>
            <person name="Lohaus R."/>
            <person name="Toepel M."/>
            <person name="Tonon T."/>
            <person name="Vanneste K."/>
            <person name="Amirebrahimi M."/>
            <person name="Brakel J."/>
            <person name="Bostroem C."/>
            <person name="Chovatia M."/>
            <person name="Grimwood J."/>
            <person name="Jenkins J.W."/>
            <person name="Jueterbock A."/>
            <person name="Mraz A."/>
            <person name="Stam W.T."/>
            <person name="Tice H."/>
            <person name="Bornberg-Bauer E."/>
            <person name="Green P.J."/>
            <person name="Pearson G.A."/>
            <person name="Procaccini G."/>
            <person name="Duarte C.M."/>
            <person name="Schmutz J."/>
            <person name="Reusch T.B.H."/>
            <person name="Van de Peer Y."/>
        </authorList>
    </citation>
    <scope>NUCLEOTIDE SEQUENCE [LARGE SCALE GENOMIC DNA]</scope>
    <source>
        <strain evidence="19">cv. Finnish</strain>
    </source>
</reference>
<dbReference type="GO" id="GO:0008270">
    <property type="term" value="F:zinc ion binding"/>
    <property type="evidence" value="ECO:0007669"/>
    <property type="project" value="UniProtKB-KW"/>
</dbReference>
<keyword evidence="11" id="KW-0156">Chromatin regulator</keyword>
<dbReference type="Gene3D" id="3.40.50.10810">
    <property type="entry name" value="Tandem AAA-ATPase domain"/>
    <property type="match status" value="1"/>
</dbReference>
<dbReference type="SUPFAM" id="SSF57850">
    <property type="entry name" value="RING/U-box"/>
    <property type="match status" value="1"/>
</dbReference>
<dbReference type="InterPro" id="IPR049730">
    <property type="entry name" value="SNF2/RAD54-like_C"/>
</dbReference>
<comment type="similarity">
    <text evidence="2">Belongs to the SNF2/RAD54 helicase family. RAD16 subfamily.</text>
</comment>
<dbReference type="OrthoDB" id="448448at2759"/>
<organism evidence="18 19">
    <name type="scientific">Zostera marina</name>
    <name type="common">Eelgrass</name>
    <dbReference type="NCBI Taxonomy" id="29655"/>
    <lineage>
        <taxon>Eukaryota</taxon>
        <taxon>Viridiplantae</taxon>
        <taxon>Streptophyta</taxon>
        <taxon>Embryophyta</taxon>
        <taxon>Tracheophyta</taxon>
        <taxon>Spermatophyta</taxon>
        <taxon>Magnoliopsida</taxon>
        <taxon>Liliopsida</taxon>
        <taxon>Zosteraceae</taxon>
        <taxon>Zostera</taxon>
    </lineage>
</organism>
<feature type="domain" description="RING-type" evidence="15">
    <location>
        <begin position="913"/>
        <end position="954"/>
    </location>
</feature>
<dbReference type="InterPro" id="IPR014905">
    <property type="entry name" value="HIRAN"/>
</dbReference>
<dbReference type="InterPro" id="IPR000330">
    <property type="entry name" value="SNF2_N"/>
</dbReference>
<dbReference type="GO" id="GO:0006325">
    <property type="term" value="P:chromatin organization"/>
    <property type="evidence" value="ECO:0007669"/>
    <property type="project" value="UniProtKB-KW"/>
</dbReference>
<comment type="caution">
    <text evidence="18">The sequence shown here is derived from an EMBL/GenBank/DDBJ whole genome shotgun (WGS) entry which is preliminary data.</text>
</comment>
<sequence>MASSVSAAEIDQVLLVLGDEFPVPLITQALLLAEKNIALAINMILDDPSRFQTPPSDHLPVSTMQGVTVSVASVASEMGFIQKDVPLGMVKEEAFDLVVDPAVSSFVTVKKEADTGCFVKDKPMYDVKEDIPHLGTVKETDMCSFVKDESVNNAKDEIPGLGIVKEEKRVVKEEKPDVGVVKEEKPDIGVVKEEKPDIGVVKEEKPYLAAVKKEIVNIDDDFPDDLTQIHYSPYLNPRPITCIRPKNGVDVKKQVYQPPVGIVEDGDFPHDPEWLLVGRTNITSLSTSRGIGKLVCNEIVHFNFPKPSQKAKFGRQWVSSRTKVAVSEIVRFETKRSGEIGRLPTEWSRCIIPLVNSSKVMVRGRCVFAPNNLCLLQEIVLYVSFYIHGSIFSEGESSWRLTSSCNVDSTVQPLPTLFKLLKINKFQKAEFTPEELDSRKRSLNLEVDDQDALPLPSLAKKRKSNQMYTEQTKDEQAVTEASLNKLVGTADVYDIKEAEPPSTLLCVLRPYQKQALHWMTELENGVDVEQAAKTLHPCWDAYHIADKKASAVYVNAFSGEATTKFPSALQMARGGILADAMGLGKTVMTISLILKKPRGNPEVDRIQIVNKKNKQNGNTATPKYRGGTLIVCPMALLGQWKDELETHSESGSLSVFVHYGGDRTHDPQYIAEPDVVLTTYGILGTAYSNSAQSIFHKVEWHRVVLDEAHTIKSSKCRVSQSAFALTSHCRWCLTGTPLQNNLEDLYSLLCFLHVEPWCNWIWWSKLIQKPYENGDERGLKLIKAILRPLMLRRTKKTKDKEGRPILVLPPAEIEILECDQSEAERDFYVALFKKSKVKFNQFLAQGKVLHNYASILELLLRLRQCCNHPFLVMSRGSSDLNLNKLAQNFAGIAAPAYVDEVIDEIRRGEVSECPICLESASDDPVITPCMHRMCRECLLSSWRSSLGGPCPICRKHLTKTELMVCPSESQFWVDVEGNWKESSKITRLMECLEKLRLAGKGEKSIIFSQWTSFMDLLEIPLKKQGFDCLRFDGKLSQKRREIVLKEFNENPRKTILLMSLRAGGVGLNLTAASNVFMMDPWWNPAVEEQAIMRIHRIGQKRQVRVSRFIVKDTVEERMQQVQARKQRMISGALTDDEVRSARIEELKMLFR</sequence>
<keyword evidence="3" id="KW-0479">Metal-binding</keyword>
<feature type="domain" description="Helicase C-terminal" evidence="17">
    <location>
        <begin position="984"/>
        <end position="1151"/>
    </location>
</feature>
<evidence type="ECO:0000256" key="9">
    <source>
        <dbReference type="ARBA" id="ARBA00022833"/>
    </source>
</evidence>
<dbReference type="InterPro" id="IPR018957">
    <property type="entry name" value="Znf_C3HC4_RING-type"/>
</dbReference>
<evidence type="ECO:0000256" key="8">
    <source>
        <dbReference type="ARBA" id="ARBA00022806"/>
    </source>
</evidence>
<evidence type="ECO:0000256" key="11">
    <source>
        <dbReference type="ARBA" id="ARBA00022853"/>
    </source>
</evidence>
<dbReference type="Pfam" id="PF00271">
    <property type="entry name" value="Helicase_C"/>
    <property type="match status" value="1"/>
</dbReference>
<evidence type="ECO:0000259" key="15">
    <source>
        <dbReference type="PROSITE" id="PS50089"/>
    </source>
</evidence>
<dbReference type="InterPro" id="IPR014001">
    <property type="entry name" value="Helicase_ATP-bd"/>
</dbReference>
<dbReference type="FunFam" id="3.40.50.10810:FF:000089">
    <property type="entry name" value="DNA repair protein RAD5B"/>
    <property type="match status" value="1"/>
</dbReference>
<dbReference type="Gene3D" id="3.40.50.300">
    <property type="entry name" value="P-loop containing nucleotide triphosphate hydrolases"/>
    <property type="match status" value="1"/>
</dbReference>
<evidence type="ECO:0000259" key="16">
    <source>
        <dbReference type="PROSITE" id="PS51192"/>
    </source>
</evidence>
<keyword evidence="6 14" id="KW-0863">Zinc-finger</keyword>
<evidence type="ECO:0000256" key="12">
    <source>
        <dbReference type="ARBA" id="ARBA00023204"/>
    </source>
</evidence>
<evidence type="ECO:0000256" key="6">
    <source>
        <dbReference type="ARBA" id="ARBA00022771"/>
    </source>
</evidence>
<dbReference type="SMART" id="SM00487">
    <property type="entry name" value="DEXDc"/>
    <property type="match status" value="1"/>
</dbReference>
<dbReference type="Gene3D" id="3.30.40.10">
    <property type="entry name" value="Zinc/RING finger domain, C3HC4 (zinc finger)"/>
    <property type="match status" value="1"/>
</dbReference>
<dbReference type="PANTHER" id="PTHR45626:SF22">
    <property type="entry name" value="DNA REPAIR PROTEIN RAD5"/>
    <property type="match status" value="1"/>
</dbReference>
<keyword evidence="5" id="KW-0227">DNA damage</keyword>
<dbReference type="GO" id="GO:0003676">
    <property type="term" value="F:nucleic acid binding"/>
    <property type="evidence" value="ECO:0007669"/>
    <property type="project" value="InterPro"/>
</dbReference>
<dbReference type="GO" id="GO:0008094">
    <property type="term" value="F:ATP-dependent activity, acting on DNA"/>
    <property type="evidence" value="ECO:0000318"/>
    <property type="project" value="GO_Central"/>
</dbReference>
<evidence type="ECO:0000256" key="7">
    <source>
        <dbReference type="ARBA" id="ARBA00022801"/>
    </source>
</evidence>
<dbReference type="GO" id="GO:0005634">
    <property type="term" value="C:nucleus"/>
    <property type="evidence" value="ECO:0000318"/>
    <property type="project" value="GO_Central"/>
</dbReference>
<dbReference type="InterPro" id="IPR027417">
    <property type="entry name" value="P-loop_NTPase"/>
</dbReference>
<dbReference type="SUPFAM" id="SSF52540">
    <property type="entry name" value="P-loop containing nucleoside triphosphate hydrolases"/>
    <property type="match status" value="2"/>
</dbReference>
<dbReference type="GO" id="GO:0006281">
    <property type="term" value="P:DNA repair"/>
    <property type="evidence" value="ECO:0000318"/>
    <property type="project" value="GO_Central"/>
</dbReference>
<dbReference type="PROSITE" id="PS51194">
    <property type="entry name" value="HELICASE_CTER"/>
    <property type="match status" value="1"/>
</dbReference>
<dbReference type="InterPro" id="IPR050628">
    <property type="entry name" value="SNF2_RAD54_helicase_TF"/>
</dbReference>
<evidence type="ECO:0000256" key="1">
    <source>
        <dbReference type="ARBA" id="ARBA00004123"/>
    </source>
</evidence>
<evidence type="ECO:0000256" key="3">
    <source>
        <dbReference type="ARBA" id="ARBA00022723"/>
    </source>
</evidence>
<dbReference type="InterPro" id="IPR017907">
    <property type="entry name" value="Znf_RING_CS"/>
</dbReference>
<keyword evidence="13" id="KW-0539">Nucleus</keyword>
<dbReference type="PANTHER" id="PTHR45626">
    <property type="entry name" value="TRANSCRIPTION TERMINATION FACTOR 2-RELATED"/>
    <property type="match status" value="1"/>
</dbReference>
<dbReference type="GO" id="GO:0004386">
    <property type="term" value="F:helicase activity"/>
    <property type="evidence" value="ECO:0007669"/>
    <property type="project" value="UniProtKB-KW"/>
</dbReference>
<dbReference type="Pfam" id="PF00097">
    <property type="entry name" value="zf-C3HC4"/>
    <property type="match status" value="1"/>
</dbReference>
<dbReference type="CDD" id="cd18008">
    <property type="entry name" value="DEXDc_SHPRH-like"/>
    <property type="match status" value="1"/>
</dbReference>
<dbReference type="PROSITE" id="PS50089">
    <property type="entry name" value="ZF_RING_2"/>
    <property type="match status" value="1"/>
</dbReference>
<dbReference type="InterPro" id="IPR038718">
    <property type="entry name" value="SNF2-like_sf"/>
</dbReference>
<protein>
    <submittedName>
        <fullName evidence="18">Putative SWI/SNF-related matrix-associated actin-dependent regulator of chromatin subfamily A member 3-like 3</fullName>
    </submittedName>
</protein>
<dbReference type="STRING" id="29655.A0A0K9PQ29"/>
<dbReference type="SMART" id="SM00184">
    <property type="entry name" value="RING"/>
    <property type="match status" value="1"/>
</dbReference>
<evidence type="ECO:0000256" key="5">
    <source>
        <dbReference type="ARBA" id="ARBA00022763"/>
    </source>
</evidence>
<evidence type="ECO:0000256" key="14">
    <source>
        <dbReference type="PROSITE-ProRule" id="PRU00175"/>
    </source>
</evidence>
<keyword evidence="8" id="KW-0347">Helicase</keyword>
<dbReference type="GO" id="GO:0016818">
    <property type="term" value="F:hydrolase activity, acting on acid anhydrides, in phosphorus-containing anhydrides"/>
    <property type="evidence" value="ECO:0007669"/>
    <property type="project" value="InterPro"/>
</dbReference>
<dbReference type="EMBL" id="LFYR01000729">
    <property type="protein sequence ID" value="KMZ70345.1"/>
    <property type="molecule type" value="Genomic_DNA"/>
</dbReference>
<keyword evidence="9" id="KW-0862">Zinc</keyword>
<dbReference type="Pfam" id="PF08797">
    <property type="entry name" value="HIRAN"/>
    <property type="match status" value="1"/>
</dbReference>
<gene>
    <name evidence="18" type="ORF">ZOSMA_1G03270</name>
</gene>
<dbReference type="InterPro" id="IPR001650">
    <property type="entry name" value="Helicase_C-like"/>
</dbReference>
<dbReference type="PROSITE" id="PS00518">
    <property type="entry name" value="ZF_RING_1"/>
    <property type="match status" value="1"/>
</dbReference>
<keyword evidence="19" id="KW-1185">Reference proteome</keyword>